<accession>A0A485P502</accession>
<keyword evidence="2" id="KW-0560">Oxidoreductase</keyword>
<comment type="similarity">
    <text evidence="1">Belongs to the short-chain dehydrogenases/reductases (SDR) family.</text>
</comment>
<dbReference type="AlphaFoldDB" id="A0A485P502"/>
<dbReference type="PANTHER" id="PTHR43157:SF72">
    <property type="entry name" value="RETINOL DEHYDROGENASE 14"/>
    <property type="match status" value="1"/>
</dbReference>
<name>A0A485P502_LYNPA</name>
<evidence type="ECO:0000313" key="4">
    <source>
        <dbReference type="Proteomes" id="UP000386466"/>
    </source>
</evidence>
<dbReference type="PANTHER" id="PTHR43157">
    <property type="entry name" value="PHOSPHATIDYLINOSITOL-GLYCAN BIOSYNTHESIS CLASS F PROTEIN-RELATED"/>
    <property type="match status" value="1"/>
</dbReference>
<dbReference type="Proteomes" id="UP000386466">
    <property type="component" value="Unassembled WGS sequence"/>
</dbReference>
<protein>
    <submittedName>
        <fullName evidence="3">Retinol dehydrogenase 14-like</fullName>
    </submittedName>
</protein>
<keyword evidence="4" id="KW-1185">Reference proteome</keyword>
<dbReference type="EMBL" id="CAAGRJ010027226">
    <property type="protein sequence ID" value="VFV39339.1"/>
    <property type="molecule type" value="Genomic_DNA"/>
</dbReference>
<dbReference type="GO" id="GO:0016491">
    <property type="term" value="F:oxidoreductase activity"/>
    <property type="evidence" value="ECO:0007669"/>
    <property type="project" value="UniProtKB-KW"/>
</dbReference>
<proteinExistence type="inferred from homology"/>
<evidence type="ECO:0000313" key="3">
    <source>
        <dbReference type="EMBL" id="VFV39339.1"/>
    </source>
</evidence>
<dbReference type="SUPFAM" id="SSF51735">
    <property type="entry name" value="NAD(P)-binding Rossmann-fold domains"/>
    <property type="match status" value="1"/>
</dbReference>
<dbReference type="Gene3D" id="3.40.50.720">
    <property type="entry name" value="NAD(P)-binding Rossmann-like Domain"/>
    <property type="match status" value="1"/>
</dbReference>
<organism evidence="3 4">
    <name type="scientific">Lynx pardinus</name>
    <name type="common">Iberian lynx</name>
    <name type="synonym">Felis pardina</name>
    <dbReference type="NCBI Taxonomy" id="191816"/>
    <lineage>
        <taxon>Eukaryota</taxon>
        <taxon>Metazoa</taxon>
        <taxon>Chordata</taxon>
        <taxon>Craniata</taxon>
        <taxon>Vertebrata</taxon>
        <taxon>Euteleostomi</taxon>
        <taxon>Mammalia</taxon>
        <taxon>Eutheria</taxon>
        <taxon>Laurasiatheria</taxon>
        <taxon>Carnivora</taxon>
        <taxon>Feliformia</taxon>
        <taxon>Felidae</taxon>
        <taxon>Felinae</taxon>
        <taxon>Lynx</taxon>
    </lineage>
</organism>
<sequence>MKTKDEFETQFAVNHLGHFLLTNLLLGFLKRSAPRRIVIVFSKPYKYRDINYEDLKCQQN</sequence>
<dbReference type="InterPro" id="IPR036291">
    <property type="entry name" value="NAD(P)-bd_dom_sf"/>
</dbReference>
<gene>
    <name evidence="3" type="ORF">LYPA_23C013571</name>
</gene>
<evidence type="ECO:0000256" key="1">
    <source>
        <dbReference type="ARBA" id="ARBA00006484"/>
    </source>
</evidence>
<evidence type="ECO:0000256" key="2">
    <source>
        <dbReference type="ARBA" id="ARBA00023002"/>
    </source>
</evidence>
<reference evidence="3 4" key="1">
    <citation type="submission" date="2019-01" db="EMBL/GenBank/DDBJ databases">
        <authorList>
            <person name="Alioto T."/>
            <person name="Alioto T."/>
        </authorList>
    </citation>
    <scope>NUCLEOTIDE SEQUENCE [LARGE SCALE GENOMIC DNA]</scope>
</reference>